<evidence type="ECO:0000256" key="1">
    <source>
        <dbReference type="ARBA" id="ARBA00001974"/>
    </source>
</evidence>
<evidence type="ECO:0000256" key="6">
    <source>
        <dbReference type="ARBA" id="ARBA00023004"/>
    </source>
</evidence>
<dbReference type="SUPFAM" id="SSF63380">
    <property type="entry name" value="Riboflavin synthase domain-like"/>
    <property type="match status" value="1"/>
</dbReference>
<keyword evidence="2" id="KW-0349">Heme</keyword>
<sequence length="171" mass="19167">MSVSIEQAFSHCPFYLVPVESTGKPLPGYHPGQYLAVLGHKQVRQYSLSDSPNGKYFCISVKREDGIPVPISADPNVPADPGWMSNLLHKELHEGDHIDVASPYGDFSFTYATVARNEDVYAFGSYWRDIAKKRNNIIYKVFYSSPGTGAMLGKNDDHKGRMDLQDETTQY</sequence>
<dbReference type="GO" id="GO:0071500">
    <property type="term" value="P:cellular response to nitrosative stress"/>
    <property type="evidence" value="ECO:0007669"/>
    <property type="project" value="TreeGrafter"/>
</dbReference>
<dbReference type="InterPro" id="IPR008333">
    <property type="entry name" value="Cbr1-like_FAD-bd_dom"/>
</dbReference>
<reference evidence="8" key="3">
    <citation type="submission" date="2024-01" db="EMBL/GenBank/DDBJ databases">
        <authorList>
            <person name="Coelho M.A."/>
            <person name="David-Palma M."/>
            <person name="Shea T."/>
            <person name="Sun S."/>
            <person name="Cuomo C.A."/>
            <person name="Heitman J."/>
        </authorList>
    </citation>
    <scope>NUCLEOTIDE SEQUENCE</scope>
    <source>
        <strain evidence="8">CBS 7841</strain>
    </source>
</reference>
<dbReference type="GO" id="GO:0046210">
    <property type="term" value="P:nitric oxide catabolic process"/>
    <property type="evidence" value="ECO:0007669"/>
    <property type="project" value="TreeGrafter"/>
</dbReference>
<dbReference type="GO" id="GO:0008941">
    <property type="term" value="F:nitric oxide dioxygenase NAD(P)H activity"/>
    <property type="evidence" value="ECO:0007669"/>
    <property type="project" value="TreeGrafter"/>
</dbReference>
<dbReference type="GeneID" id="91088645"/>
<dbReference type="Gene3D" id="2.40.30.10">
    <property type="entry name" value="Translation factors"/>
    <property type="match status" value="1"/>
</dbReference>
<accession>A0AAJ8JVN2</accession>
<reference evidence="8" key="2">
    <citation type="journal article" date="2022" name="Elife">
        <title>Obligate sexual reproduction of a homothallic fungus closely related to the Cryptococcus pathogenic species complex.</title>
        <authorList>
            <person name="Passer A.R."/>
            <person name="Clancey S.A."/>
            <person name="Shea T."/>
            <person name="David-Palma M."/>
            <person name="Averette A.F."/>
            <person name="Boekhout T."/>
            <person name="Porcel B.M."/>
            <person name="Nowrousian M."/>
            <person name="Cuomo C.A."/>
            <person name="Sun S."/>
            <person name="Heitman J."/>
            <person name="Coelho M.A."/>
        </authorList>
    </citation>
    <scope>NUCLEOTIDE SEQUENCE</scope>
    <source>
        <strain evidence="8">CBS 7841</strain>
    </source>
</reference>
<dbReference type="EMBL" id="CP143788">
    <property type="protein sequence ID" value="WVN89217.1"/>
    <property type="molecule type" value="Genomic_DNA"/>
</dbReference>
<protein>
    <recommendedName>
        <fullName evidence="7">FAD-binding FR-type domain-containing protein</fullName>
    </recommendedName>
</protein>
<dbReference type="GO" id="GO:0046872">
    <property type="term" value="F:metal ion binding"/>
    <property type="evidence" value="ECO:0007669"/>
    <property type="project" value="UniProtKB-KW"/>
</dbReference>
<proteinExistence type="predicted"/>
<organism evidence="8 9">
    <name type="scientific">Cryptococcus depauperatus CBS 7841</name>
    <dbReference type="NCBI Taxonomy" id="1295531"/>
    <lineage>
        <taxon>Eukaryota</taxon>
        <taxon>Fungi</taxon>
        <taxon>Dikarya</taxon>
        <taxon>Basidiomycota</taxon>
        <taxon>Agaricomycotina</taxon>
        <taxon>Tremellomycetes</taxon>
        <taxon>Tremellales</taxon>
        <taxon>Cryptococcaceae</taxon>
        <taxon>Cryptococcus</taxon>
    </lineage>
</organism>
<dbReference type="InterPro" id="IPR017927">
    <property type="entry name" value="FAD-bd_FR_type"/>
</dbReference>
<evidence type="ECO:0000259" key="7">
    <source>
        <dbReference type="PROSITE" id="PS51384"/>
    </source>
</evidence>
<dbReference type="PANTHER" id="PTHR43396">
    <property type="entry name" value="FLAVOHEMOPROTEIN"/>
    <property type="match status" value="1"/>
</dbReference>
<name>A0AAJ8JVN2_9TREE</name>
<evidence type="ECO:0000256" key="4">
    <source>
        <dbReference type="ARBA" id="ARBA00022723"/>
    </source>
</evidence>
<keyword evidence="4" id="KW-0479">Metal-binding</keyword>
<evidence type="ECO:0000313" key="8">
    <source>
        <dbReference type="EMBL" id="WVN89217.1"/>
    </source>
</evidence>
<evidence type="ECO:0000256" key="2">
    <source>
        <dbReference type="ARBA" id="ARBA00022617"/>
    </source>
</evidence>
<dbReference type="AlphaFoldDB" id="A0AAJ8JVN2"/>
<comment type="cofactor">
    <cofactor evidence="1">
        <name>FAD</name>
        <dbReference type="ChEBI" id="CHEBI:57692"/>
    </cofactor>
</comment>
<dbReference type="PANTHER" id="PTHR43396:SF3">
    <property type="entry name" value="FLAVOHEMOPROTEIN"/>
    <property type="match status" value="1"/>
</dbReference>
<evidence type="ECO:0000256" key="3">
    <source>
        <dbReference type="ARBA" id="ARBA00022630"/>
    </source>
</evidence>
<reference evidence="8" key="1">
    <citation type="submission" date="2016-06" db="EMBL/GenBank/DDBJ databases">
        <authorList>
            <person name="Cuomo C."/>
            <person name="Litvintseva A."/>
            <person name="Heitman J."/>
            <person name="Chen Y."/>
            <person name="Sun S."/>
            <person name="Springer D."/>
            <person name="Dromer F."/>
            <person name="Young S."/>
            <person name="Zeng Q."/>
            <person name="Chapman S."/>
            <person name="Gujja S."/>
            <person name="Saif S."/>
            <person name="Birren B."/>
        </authorList>
    </citation>
    <scope>NUCLEOTIDE SEQUENCE</scope>
    <source>
        <strain evidence="8">CBS 7841</strain>
    </source>
</reference>
<dbReference type="KEGG" id="cdep:91088645"/>
<gene>
    <name evidence="8" type="ORF">L203_104435</name>
</gene>
<dbReference type="GO" id="GO:0071949">
    <property type="term" value="F:FAD binding"/>
    <property type="evidence" value="ECO:0007669"/>
    <property type="project" value="TreeGrafter"/>
</dbReference>
<dbReference type="PROSITE" id="PS51384">
    <property type="entry name" value="FAD_FR"/>
    <property type="match status" value="1"/>
</dbReference>
<evidence type="ECO:0000256" key="5">
    <source>
        <dbReference type="ARBA" id="ARBA00022827"/>
    </source>
</evidence>
<dbReference type="Proteomes" id="UP000094043">
    <property type="component" value="Chromosome 5"/>
</dbReference>
<keyword evidence="3" id="KW-0285">Flavoprotein</keyword>
<keyword evidence="9" id="KW-1185">Reference proteome</keyword>
<evidence type="ECO:0000313" key="9">
    <source>
        <dbReference type="Proteomes" id="UP000094043"/>
    </source>
</evidence>
<keyword evidence="6" id="KW-0408">Iron</keyword>
<dbReference type="Pfam" id="PF00970">
    <property type="entry name" value="FAD_binding_6"/>
    <property type="match status" value="1"/>
</dbReference>
<keyword evidence="5" id="KW-0274">FAD</keyword>
<feature type="domain" description="FAD-binding FR-type" evidence="7">
    <location>
        <begin position="1"/>
        <end position="110"/>
    </location>
</feature>
<dbReference type="GO" id="GO:0009636">
    <property type="term" value="P:response to toxic substance"/>
    <property type="evidence" value="ECO:0007669"/>
    <property type="project" value="UniProtKB-KW"/>
</dbReference>
<dbReference type="RefSeq" id="XP_066069917.1">
    <property type="nucleotide sequence ID" value="XM_066213820.1"/>
</dbReference>
<dbReference type="InterPro" id="IPR017938">
    <property type="entry name" value="Riboflavin_synthase-like_b-brl"/>
</dbReference>